<organism evidence="1">
    <name type="scientific">Rhizophora mucronata</name>
    <name type="common">Asiatic mangrove</name>
    <dbReference type="NCBI Taxonomy" id="61149"/>
    <lineage>
        <taxon>Eukaryota</taxon>
        <taxon>Viridiplantae</taxon>
        <taxon>Streptophyta</taxon>
        <taxon>Embryophyta</taxon>
        <taxon>Tracheophyta</taxon>
        <taxon>Spermatophyta</taxon>
        <taxon>Magnoliopsida</taxon>
        <taxon>eudicotyledons</taxon>
        <taxon>Gunneridae</taxon>
        <taxon>Pentapetalae</taxon>
        <taxon>rosids</taxon>
        <taxon>fabids</taxon>
        <taxon>Malpighiales</taxon>
        <taxon>Rhizophoraceae</taxon>
        <taxon>Rhizophora</taxon>
    </lineage>
</organism>
<dbReference type="EMBL" id="GGEC01062104">
    <property type="protein sequence ID" value="MBX42588.1"/>
    <property type="molecule type" value="Transcribed_RNA"/>
</dbReference>
<reference evidence="1" key="1">
    <citation type="submission" date="2018-02" db="EMBL/GenBank/DDBJ databases">
        <title>Rhizophora mucronata_Transcriptome.</title>
        <authorList>
            <person name="Meera S.P."/>
            <person name="Sreeshan A."/>
            <person name="Augustine A."/>
        </authorList>
    </citation>
    <scope>NUCLEOTIDE SEQUENCE</scope>
    <source>
        <tissue evidence="1">Leaf</tissue>
    </source>
</reference>
<dbReference type="AlphaFoldDB" id="A0A2P2NJC1"/>
<protein>
    <submittedName>
        <fullName evidence="1">Uncharacterized protein</fullName>
    </submittedName>
</protein>
<proteinExistence type="predicted"/>
<evidence type="ECO:0000313" key="1">
    <source>
        <dbReference type="EMBL" id="MBX42588.1"/>
    </source>
</evidence>
<sequence>MIFILLMYSFQAEDLSWNPSLWRKDTVINKIIPQRQQKADLVLN</sequence>
<accession>A0A2P2NJC1</accession>
<name>A0A2P2NJC1_RHIMU</name>